<organism evidence="2 3">
    <name type="scientific">Meristemomyces frigidus</name>
    <dbReference type="NCBI Taxonomy" id="1508187"/>
    <lineage>
        <taxon>Eukaryota</taxon>
        <taxon>Fungi</taxon>
        <taxon>Dikarya</taxon>
        <taxon>Ascomycota</taxon>
        <taxon>Pezizomycotina</taxon>
        <taxon>Dothideomycetes</taxon>
        <taxon>Dothideomycetidae</taxon>
        <taxon>Mycosphaerellales</taxon>
        <taxon>Teratosphaeriaceae</taxon>
        <taxon>Meristemomyces</taxon>
    </lineage>
</organism>
<evidence type="ECO:0000313" key="2">
    <source>
        <dbReference type="EMBL" id="KAK5112708.1"/>
    </source>
</evidence>
<feature type="region of interest" description="Disordered" evidence="1">
    <location>
        <begin position="1"/>
        <end position="157"/>
    </location>
</feature>
<feature type="compositionally biased region" description="Basic and acidic residues" evidence="1">
    <location>
        <begin position="108"/>
        <end position="122"/>
    </location>
</feature>
<dbReference type="AlphaFoldDB" id="A0AAN7YK91"/>
<reference evidence="2" key="1">
    <citation type="submission" date="2023-08" db="EMBL/GenBank/DDBJ databases">
        <title>Black Yeasts Isolated from many extreme environments.</title>
        <authorList>
            <person name="Coleine C."/>
            <person name="Stajich J.E."/>
            <person name="Selbmann L."/>
        </authorList>
    </citation>
    <scope>NUCLEOTIDE SEQUENCE</scope>
    <source>
        <strain evidence="2">CCFEE 5401</strain>
    </source>
</reference>
<evidence type="ECO:0000256" key="1">
    <source>
        <dbReference type="SAM" id="MobiDB-lite"/>
    </source>
</evidence>
<evidence type="ECO:0000313" key="3">
    <source>
        <dbReference type="Proteomes" id="UP001310890"/>
    </source>
</evidence>
<dbReference type="Proteomes" id="UP001310890">
    <property type="component" value="Unassembled WGS sequence"/>
</dbReference>
<name>A0AAN7YK91_9PEZI</name>
<feature type="compositionally biased region" description="Polar residues" evidence="1">
    <location>
        <begin position="22"/>
        <end position="40"/>
    </location>
</feature>
<protein>
    <submittedName>
        <fullName evidence="2">Uncharacterized protein</fullName>
    </submittedName>
</protein>
<dbReference type="EMBL" id="JAVRRL010000028">
    <property type="protein sequence ID" value="KAK5112708.1"/>
    <property type="molecule type" value="Genomic_DNA"/>
</dbReference>
<sequence>MSAEYAGQNPLDIAKQAERDLNSTAAKTGSNSASDSTNESGVDEAGAARFAGGSVTYGSAASGAGDGREIPASEGGGVNPNTGRSFKAGDYEGLGGPEDKAQANAEARGGDNDVRGNIRQKGESAAASDVARDGPAGGKVSARGPGYTEDGMGAGGR</sequence>
<accession>A0AAN7YK91</accession>
<gene>
    <name evidence="2" type="ORF">LTR62_003806</name>
</gene>
<proteinExistence type="predicted"/>
<comment type="caution">
    <text evidence="2">The sequence shown here is derived from an EMBL/GenBank/DDBJ whole genome shotgun (WGS) entry which is preliminary data.</text>
</comment>